<dbReference type="CDD" id="cd02862">
    <property type="entry name" value="NorE_like"/>
    <property type="match status" value="1"/>
</dbReference>
<dbReference type="InterPro" id="IPR035973">
    <property type="entry name" value="Cyt_c_oxidase_su3-like_sf"/>
</dbReference>
<feature type="transmembrane region" description="Helical" evidence="11">
    <location>
        <begin position="142"/>
        <end position="165"/>
    </location>
</feature>
<feature type="transmembrane region" description="Helical" evidence="11">
    <location>
        <begin position="70"/>
        <end position="90"/>
    </location>
</feature>
<evidence type="ECO:0000256" key="10">
    <source>
        <dbReference type="SAM" id="MobiDB-lite"/>
    </source>
</evidence>
<dbReference type="PANTHER" id="PTHR11403">
    <property type="entry name" value="CYTOCHROME C OXIDASE SUBUNIT III"/>
    <property type="match status" value="1"/>
</dbReference>
<accession>A0ABQ0KVI9</accession>
<dbReference type="InterPro" id="IPR000298">
    <property type="entry name" value="Cyt_c_oxidase-like_su3"/>
</dbReference>
<reference evidence="13 14" key="1">
    <citation type="journal article" date="2016" name="Genome Announc.">
        <title>Draft Genome Sequences of Five Rapidly Growing Mycobacterium Species, M. thermoresistibile, M. fortuitum subsp. acetamidolyticum, M. canariasense, M. brisbanense, and M. novocastrense.</title>
        <authorList>
            <person name="Katahira K."/>
            <person name="Ogura Y."/>
            <person name="Gotoh Y."/>
            <person name="Hayashi T."/>
        </authorList>
    </citation>
    <scope>NUCLEOTIDE SEQUENCE [LARGE SCALE GENOMIC DNA]</scope>
    <source>
        <strain evidence="13 14">JCM18114</strain>
    </source>
</reference>
<evidence type="ECO:0000256" key="7">
    <source>
        <dbReference type="ARBA" id="ARBA00031400"/>
    </source>
</evidence>
<evidence type="ECO:0000256" key="4">
    <source>
        <dbReference type="ARBA" id="ARBA00022692"/>
    </source>
</evidence>
<keyword evidence="6 11" id="KW-0472">Membrane</keyword>
<dbReference type="InterPro" id="IPR013833">
    <property type="entry name" value="Cyt_c_oxidase_su3_a-hlx"/>
</dbReference>
<feature type="transmembrane region" description="Helical" evidence="11">
    <location>
        <begin position="185"/>
        <end position="204"/>
    </location>
</feature>
<keyword evidence="5 11" id="KW-1133">Transmembrane helix</keyword>
<dbReference type="Proteomes" id="UP000069773">
    <property type="component" value="Unassembled WGS sequence"/>
</dbReference>
<sequence length="205" mass="22767">MTQSDSRELPTHAGAAPVSATAPSAGHLPGDIHMWVMVLGDLIIFAGYFVIFMVYRAMNPDEFLAAQQHLDINIGVLNTVILLTSSWFIARSVLAARSGSHIRAIRFVYAGGFCGLLFIGFKGYEWASKISAGHTNSEMFYSFYYVLTGVHLVHVLIGLIVLGVIVRELNNPGRRRTSMVESGAVYWHMVDLLWVIIFGLLYVMR</sequence>
<comment type="similarity">
    <text evidence="2 9">Belongs to the cytochrome c oxidase subunit 3 family.</text>
</comment>
<evidence type="ECO:0000256" key="8">
    <source>
        <dbReference type="ARBA" id="ARBA00047816"/>
    </source>
</evidence>
<feature type="region of interest" description="Disordered" evidence="10">
    <location>
        <begin position="1"/>
        <end position="21"/>
    </location>
</feature>
<comment type="catalytic activity">
    <reaction evidence="8">
        <text>4 Fe(II)-[cytochrome c] + O2 + 8 H(+)(in) = 4 Fe(III)-[cytochrome c] + 2 H2O + 4 H(+)(out)</text>
        <dbReference type="Rhea" id="RHEA:11436"/>
        <dbReference type="Rhea" id="RHEA-COMP:10350"/>
        <dbReference type="Rhea" id="RHEA-COMP:14399"/>
        <dbReference type="ChEBI" id="CHEBI:15377"/>
        <dbReference type="ChEBI" id="CHEBI:15378"/>
        <dbReference type="ChEBI" id="CHEBI:15379"/>
        <dbReference type="ChEBI" id="CHEBI:29033"/>
        <dbReference type="ChEBI" id="CHEBI:29034"/>
        <dbReference type="EC" id="7.1.1.9"/>
    </reaction>
</comment>
<evidence type="ECO:0000256" key="2">
    <source>
        <dbReference type="ARBA" id="ARBA00010581"/>
    </source>
</evidence>
<feature type="domain" description="Heme-copper oxidase subunit III family profile" evidence="12">
    <location>
        <begin position="34"/>
        <end position="205"/>
    </location>
</feature>
<evidence type="ECO:0000256" key="5">
    <source>
        <dbReference type="ARBA" id="ARBA00022989"/>
    </source>
</evidence>
<name>A0ABQ0KVI9_MYCNV</name>
<feature type="transmembrane region" description="Helical" evidence="11">
    <location>
        <begin position="32"/>
        <end position="58"/>
    </location>
</feature>
<dbReference type="Pfam" id="PF00510">
    <property type="entry name" value="COX3"/>
    <property type="match status" value="1"/>
</dbReference>
<dbReference type="EMBL" id="BCTA01000094">
    <property type="protein sequence ID" value="GAT12593.1"/>
    <property type="molecule type" value="Genomic_DNA"/>
</dbReference>
<keyword evidence="14" id="KW-1185">Reference proteome</keyword>
<comment type="subcellular location">
    <subcellularLocation>
        <location evidence="9">Cell membrane</location>
        <topology evidence="9">Multi-pass membrane protein</topology>
    </subcellularLocation>
    <subcellularLocation>
        <location evidence="1">Membrane</location>
        <topology evidence="1">Multi-pass membrane protein</topology>
    </subcellularLocation>
</comment>
<evidence type="ECO:0000256" key="3">
    <source>
        <dbReference type="ARBA" id="ARBA00022347"/>
    </source>
</evidence>
<evidence type="ECO:0000256" key="11">
    <source>
        <dbReference type="SAM" id="Phobius"/>
    </source>
</evidence>
<dbReference type="SUPFAM" id="SSF81452">
    <property type="entry name" value="Cytochrome c oxidase subunit III-like"/>
    <property type="match status" value="1"/>
</dbReference>
<dbReference type="InterPro" id="IPR024791">
    <property type="entry name" value="Cyt_c/ubiquinol_Oxase_su3"/>
</dbReference>
<proteinExistence type="inferred from homology"/>
<dbReference type="PANTHER" id="PTHR11403:SF6">
    <property type="entry name" value="NITRIC OXIDE REDUCTASE SUBUNIT E"/>
    <property type="match status" value="1"/>
</dbReference>
<evidence type="ECO:0000256" key="1">
    <source>
        <dbReference type="ARBA" id="ARBA00004141"/>
    </source>
</evidence>
<dbReference type="PROSITE" id="PS50253">
    <property type="entry name" value="COX3"/>
    <property type="match status" value="1"/>
</dbReference>
<comment type="caution">
    <text evidence="13">The sequence shown here is derived from an EMBL/GenBank/DDBJ whole genome shotgun (WGS) entry which is preliminary data.</text>
</comment>
<evidence type="ECO:0000256" key="6">
    <source>
        <dbReference type="ARBA" id="ARBA00023136"/>
    </source>
</evidence>
<keyword evidence="4 9" id="KW-0812">Transmembrane</keyword>
<protein>
    <recommendedName>
        <fullName evidence="3">Probable cytochrome c oxidase subunit 3</fullName>
    </recommendedName>
    <alternativeName>
        <fullName evidence="7">Cytochrome aa3 subunit 3</fullName>
    </alternativeName>
</protein>
<feature type="transmembrane region" description="Helical" evidence="11">
    <location>
        <begin position="102"/>
        <end position="121"/>
    </location>
</feature>
<gene>
    <name evidence="13" type="ORF">RMCN_5726</name>
</gene>
<evidence type="ECO:0000259" key="12">
    <source>
        <dbReference type="PROSITE" id="PS50253"/>
    </source>
</evidence>
<evidence type="ECO:0000256" key="9">
    <source>
        <dbReference type="RuleBase" id="RU003376"/>
    </source>
</evidence>
<organism evidence="13 14">
    <name type="scientific">Mycolicibacterium novocastrense</name>
    <name type="common">Mycobacterium novocastrense</name>
    <dbReference type="NCBI Taxonomy" id="59813"/>
    <lineage>
        <taxon>Bacteria</taxon>
        <taxon>Bacillati</taxon>
        <taxon>Actinomycetota</taxon>
        <taxon>Actinomycetes</taxon>
        <taxon>Mycobacteriales</taxon>
        <taxon>Mycobacteriaceae</taxon>
        <taxon>Mycolicibacterium</taxon>
    </lineage>
</organism>
<dbReference type="Gene3D" id="1.20.120.80">
    <property type="entry name" value="Cytochrome c oxidase, subunit III, four-helix bundle"/>
    <property type="match status" value="1"/>
</dbReference>
<evidence type="ECO:0000313" key="13">
    <source>
        <dbReference type="EMBL" id="GAT12593.1"/>
    </source>
</evidence>
<evidence type="ECO:0000313" key="14">
    <source>
        <dbReference type="Proteomes" id="UP000069773"/>
    </source>
</evidence>
<feature type="compositionally biased region" description="Basic and acidic residues" evidence="10">
    <location>
        <begin position="1"/>
        <end position="10"/>
    </location>
</feature>